<dbReference type="InterPro" id="IPR036852">
    <property type="entry name" value="Peptidase_S8/S53_dom_sf"/>
</dbReference>
<dbReference type="InterPro" id="IPR023827">
    <property type="entry name" value="Peptidase_S8_Asp-AS"/>
</dbReference>
<keyword evidence="2" id="KW-0645">Protease</keyword>
<dbReference type="InterPro" id="IPR050131">
    <property type="entry name" value="Peptidase_S8_subtilisin-like"/>
</dbReference>
<evidence type="ECO:0000256" key="3">
    <source>
        <dbReference type="ARBA" id="ARBA00022801"/>
    </source>
</evidence>
<dbReference type="Gene3D" id="3.40.50.200">
    <property type="entry name" value="Peptidase S8/S53 domain"/>
    <property type="match status" value="1"/>
</dbReference>
<dbReference type="InterPro" id="IPR000209">
    <property type="entry name" value="Peptidase_S8/S53_dom"/>
</dbReference>
<protein>
    <submittedName>
        <fullName evidence="8">S8 family serine peptidase</fullName>
    </submittedName>
</protein>
<dbReference type="PROSITE" id="PS00137">
    <property type="entry name" value="SUBTILASE_HIS"/>
    <property type="match status" value="1"/>
</dbReference>
<keyword evidence="9" id="KW-1185">Reference proteome</keyword>
<dbReference type="PRINTS" id="PR00723">
    <property type="entry name" value="SUBTILISIN"/>
</dbReference>
<sequence length="577" mass="61169">MSDKKNNNKINEHGGAAGSSSGNGRRPQSDADAAGTIHQRPEHYLVAVRPPHLLPPGVQPAAADPDALFQWLSEQPDTRLLARLPRRQGSRTAIEPACPEIAVVEMPPERAASLRGSVQLLVEPDMPLSYGDPNPVVNPLALPDPDVIVGLREPTRVPVLVTDSKHVPLEGIDVILLGATWPARGRTGADGRVVLELPDDTLETVRELRVQSAQDHWSRRVERPALSADENVVVLKRMSETFEQFPQRQITGWGHEALGLDLVPPTHRADGVRIAILDSGVDVEHPDLAGRIVAGHDFTADDADTWTADEIGHGTACAGIITGTDDTTGISGIALDAEVHACKIFPNGRFSHLIKALDYCIDHEIDIAHLSLGSTHASELVALKVLDACNAGIACIAPAGNNGGMVTFPGTLPSVLTVAALGKVGEFPVDSQHRLQASGRRTSADGYFSPAFNCFGREVDVCAPGVAIPVAAPADGYTLRDGTAIAAAHITGLTALVLAHHDGFRDWFRVRNAARVGYLFHTICTSSRLVAPADPTRSGAGLPNAARALGLLLPEMATTPGSPTATEFNQQAAADRH</sequence>
<organism evidence="8 9">
    <name type="scientific">Saccharopolyspora oryzae</name>
    <dbReference type="NCBI Taxonomy" id="2997343"/>
    <lineage>
        <taxon>Bacteria</taxon>
        <taxon>Bacillati</taxon>
        <taxon>Actinomycetota</taxon>
        <taxon>Actinomycetes</taxon>
        <taxon>Pseudonocardiales</taxon>
        <taxon>Pseudonocardiaceae</taxon>
        <taxon>Saccharopolyspora</taxon>
    </lineage>
</organism>
<comment type="caution">
    <text evidence="8">The sequence shown here is derived from an EMBL/GenBank/DDBJ whole genome shotgun (WGS) entry which is preliminary data.</text>
</comment>
<evidence type="ECO:0000256" key="5">
    <source>
        <dbReference type="PROSITE-ProRule" id="PRU01240"/>
    </source>
</evidence>
<evidence type="ECO:0000256" key="1">
    <source>
        <dbReference type="ARBA" id="ARBA00011073"/>
    </source>
</evidence>
<dbReference type="Proteomes" id="UP001210380">
    <property type="component" value="Unassembled WGS sequence"/>
</dbReference>
<feature type="region of interest" description="Disordered" evidence="6">
    <location>
        <begin position="1"/>
        <end position="38"/>
    </location>
</feature>
<evidence type="ECO:0000256" key="2">
    <source>
        <dbReference type="ARBA" id="ARBA00022670"/>
    </source>
</evidence>
<dbReference type="SUPFAM" id="SSF52743">
    <property type="entry name" value="Subtilisin-like"/>
    <property type="match status" value="1"/>
</dbReference>
<keyword evidence="3" id="KW-0378">Hydrolase</keyword>
<gene>
    <name evidence="8" type="ORF">OU415_00345</name>
</gene>
<dbReference type="InterPro" id="IPR022398">
    <property type="entry name" value="Peptidase_S8_His-AS"/>
</dbReference>
<evidence type="ECO:0000313" key="8">
    <source>
        <dbReference type="EMBL" id="MDA3623859.1"/>
    </source>
</evidence>
<dbReference type="PANTHER" id="PTHR43806">
    <property type="entry name" value="PEPTIDASE S8"/>
    <property type="match status" value="1"/>
</dbReference>
<evidence type="ECO:0000313" key="9">
    <source>
        <dbReference type="Proteomes" id="UP001210380"/>
    </source>
</evidence>
<name>A0ABT4URY0_9PSEU</name>
<dbReference type="PROSITE" id="PS00136">
    <property type="entry name" value="SUBTILASE_ASP"/>
    <property type="match status" value="1"/>
</dbReference>
<reference evidence="8 9" key="1">
    <citation type="submission" date="2022-11" db="EMBL/GenBank/DDBJ databases">
        <title>Draft genome sequence of Saccharopolyspora sp. WRP15-2 isolated from rhizosphere soils of wild rice in Thailand.</title>
        <authorList>
            <person name="Duangmal K."/>
            <person name="Kammanee S."/>
            <person name="Muangham S."/>
        </authorList>
    </citation>
    <scope>NUCLEOTIDE SEQUENCE [LARGE SCALE GENOMIC DNA]</scope>
    <source>
        <strain evidence="8 9">WRP15-2</strain>
    </source>
</reference>
<dbReference type="RefSeq" id="WP_270946427.1">
    <property type="nucleotide sequence ID" value="NZ_JAQGLA010000001.1"/>
</dbReference>
<accession>A0ABT4URY0</accession>
<dbReference type="EMBL" id="JAQGLA010000001">
    <property type="protein sequence ID" value="MDA3623859.1"/>
    <property type="molecule type" value="Genomic_DNA"/>
</dbReference>
<comment type="similarity">
    <text evidence="1 5">Belongs to the peptidase S8 family.</text>
</comment>
<dbReference type="Pfam" id="PF00082">
    <property type="entry name" value="Peptidase_S8"/>
    <property type="match status" value="1"/>
</dbReference>
<feature type="compositionally biased region" description="Basic and acidic residues" evidence="6">
    <location>
        <begin position="1"/>
        <end position="12"/>
    </location>
</feature>
<feature type="domain" description="Peptidase S8/S53" evidence="7">
    <location>
        <begin position="270"/>
        <end position="503"/>
    </location>
</feature>
<keyword evidence="4" id="KW-0720">Serine protease</keyword>
<evidence type="ECO:0000256" key="6">
    <source>
        <dbReference type="SAM" id="MobiDB-lite"/>
    </source>
</evidence>
<dbReference type="PROSITE" id="PS51892">
    <property type="entry name" value="SUBTILASE"/>
    <property type="match status" value="1"/>
</dbReference>
<evidence type="ECO:0000259" key="7">
    <source>
        <dbReference type="Pfam" id="PF00082"/>
    </source>
</evidence>
<proteinExistence type="inferred from homology"/>
<dbReference type="InterPro" id="IPR015500">
    <property type="entry name" value="Peptidase_S8_subtilisin-rel"/>
</dbReference>
<comment type="caution">
    <text evidence="5">Lacks conserved residue(s) required for the propagation of feature annotation.</text>
</comment>
<evidence type="ECO:0000256" key="4">
    <source>
        <dbReference type="ARBA" id="ARBA00022825"/>
    </source>
</evidence>
<dbReference type="PANTHER" id="PTHR43806:SF11">
    <property type="entry name" value="CEREVISIN-RELATED"/>
    <property type="match status" value="1"/>
</dbReference>